<comment type="caution">
    <text evidence="2">The sequence shown here is derived from an EMBL/GenBank/DDBJ whole genome shotgun (WGS) entry which is preliminary data.</text>
</comment>
<dbReference type="OrthoDB" id="3551at2"/>
<sequence>MAAQGIGGISGPSVRPGFPEGQTQPRVDGSPRQPGTQLPRIADGTLVNGLVMEAREEGSYLVRVAGQALLARANLPLLPGQHFRAVWDASGDIPVLRLSDAEAALLGKLPAGDREMASALLSRGLPLDSQALASLRSAWAGMGGQPSQLGPLAELWARGIPLTAGNVQVLAWYFTLGEKDAGSLWKRVRDEIRSRAARGENPLAILKEMTEGDDDLAAFLRGHALLSRPSREGIDPSLLAPALLPAGEGEGALTARITTGAWKRQGKSFWSISFEMEGDRIGPVGGDVESDGKNLGVTLKAERNETFEVFRMRRHLLRQQLGDLPLALQHIAVARGRRVPRIPGRGLDITV</sequence>
<accession>A0A4V3HHF4</accession>
<dbReference type="AlphaFoldDB" id="A0A4V3HHF4"/>
<dbReference type="Proteomes" id="UP000295066">
    <property type="component" value="Unassembled WGS sequence"/>
</dbReference>
<feature type="compositionally biased region" description="Gly residues" evidence="1">
    <location>
        <begin position="1"/>
        <end position="10"/>
    </location>
</feature>
<evidence type="ECO:0000256" key="1">
    <source>
        <dbReference type="SAM" id="MobiDB-lite"/>
    </source>
</evidence>
<gene>
    <name evidence="2" type="ORF">C8D99_101178</name>
</gene>
<feature type="region of interest" description="Disordered" evidence="1">
    <location>
        <begin position="1"/>
        <end position="40"/>
    </location>
</feature>
<keyword evidence="3" id="KW-1185">Reference proteome</keyword>
<evidence type="ECO:0000313" key="2">
    <source>
        <dbReference type="EMBL" id="TDY65031.1"/>
    </source>
</evidence>
<protein>
    <recommendedName>
        <fullName evidence="4">Flagellar hook-length control protein FliK</fullName>
    </recommendedName>
</protein>
<evidence type="ECO:0000313" key="3">
    <source>
        <dbReference type="Proteomes" id="UP000295066"/>
    </source>
</evidence>
<evidence type="ECO:0008006" key="4">
    <source>
        <dbReference type="Google" id="ProtNLM"/>
    </source>
</evidence>
<organism evidence="2 3">
    <name type="scientific">Aminivibrio pyruvatiphilus</name>
    <dbReference type="NCBI Taxonomy" id="1005740"/>
    <lineage>
        <taxon>Bacteria</taxon>
        <taxon>Thermotogati</taxon>
        <taxon>Synergistota</taxon>
        <taxon>Synergistia</taxon>
        <taxon>Synergistales</taxon>
        <taxon>Aminobacteriaceae</taxon>
        <taxon>Aminivibrio</taxon>
    </lineage>
</organism>
<dbReference type="RefSeq" id="WP_133955387.1">
    <property type="nucleotide sequence ID" value="NZ_SORI01000001.1"/>
</dbReference>
<proteinExistence type="predicted"/>
<name>A0A4V3HHF4_9BACT</name>
<reference evidence="2 3" key="1">
    <citation type="submission" date="2019-03" db="EMBL/GenBank/DDBJ databases">
        <title>Genomic Encyclopedia of Type Strains, Phase IV (KMG-IV): sequencing the most valuable type-strain genomes for metagenomic binning, comparative biology and taxonomic classification.</title>
        <authorList>
            <person name="Goeker M."/>
        </authorList>
    </citation>
    <scope>NUCLEOTIDE SEQUENCE [LARGE SCALE GENOMIC DNA]</scope>
    <source>
        <strain evidence="2 3">DSM 25964</strain>
    </source>
</reference>
<dbReference type="EMBL" id="SORI01000001">
    <property type="protein sequence ID" value="TDY65031.1"/>
    <property type="molecule type" value="Genomic_DNA"/>
</dbReference>